<keyword evidence="2" id="KW-1185">Reference proteome</keyword>
<organism evidence="1 2">
    <name type="scientific">Dreissena polymorpha</name>
    <name type="common">Zebra mussel</name>
    <name type="synonym">Mytilus polymorpha</name>
    <dbReference type="NCBI Taxonomy" id="45954"/>
    <lineage>
        <taxon>Eukaryota</taxon>
        <taxon>Metazoa</taxon>
        <taxon>Spiralia</taxon>
        <taxon>Lophotrochozoa</taxon>
        <taxon>Mollusca</taxon>
        <taxon>Bivalvia</taxon>
        <taxon>Autobranchia</taxon>
        <taxon>Heteroconchia</taxon>
        <taxon>Euheterodonta</taxon>
        <taxon>Imparidentia</taxon>
        <taxon>Neoheterodontei</taxon>
        <taxon>Myida</taxon>
        <taxon>Dreissenoidea</taxon>
        <taxon>Dreissenidae</taxon>
        <taxon>Dreissena</taxon>
    </lineage>
</organism>
<accession>A0A9D4LHH0</accession>
<dbReference type="Proteomes" id="UP000828390">
    <property type="component" value="Unassembled WGS sequence"/>
</dbReference>
<dbReference type="AlphaFoldDB" id="A0A9D4LHH0"/>
<evidence type="ECO:0000313" key="1">
    <source>
        <dbReference type="EMBL" id="KAH3857859.1"/>
    </source>
</evidence>
<name>A0A9D4LHH0_DREPO</name>
<comment type="caution">
    <text evidence="1">The sequence shown here is derived from an EMBL/GenBank/DDBJ whole genome shotgun (WGS) entry which is preliminary data.</text>
</comment>
<reference evidence="1" key="2">
    <citation type="submission" date="2020-11" db="EMBL/GenBank/DDBJ databases">
        <authorList>
            <person name="McCartney M.A."/>
            <person name="Auch B."/>
            <person name="Kono T."/>
            <person name="Mallez S."/>
            <person name="Becker A."/>
            <person name="Gohl D.M."/>
            <person name="Silverstein K.A.T."/>
            <person name="Koren S."/>
            <person name="Bechman K.B."/>
            <person name="Herman A."/>
            <person name="Abrahante J.E."/>
            <person name="Garbe J."/>
        </authorList>
    </citation>
    <scope>NUCLEOTIDE SEQUENCE</scope>
    <source>
        <strain evidence="1">Duluth1</strain>
        <tissue evidence="1">Whole animal</tissue>
    </source>
</reference>
<gene>
    <name evidence="1" type="ORF">DPMN_100474</name>
</gene>
<proteinExistence type="predicted"/>
<protein>
    <submittedName>
        <fullName evidence="1">Uncharacterized protein</fullName>
    </submittedName>
</protein>
<sequence length="274" mass="30080">DVDRSAAIVEDPHVTTLMADVIPDVNLDGRETTALQRVLDPTVTIAPIPARGIAVATQRAITKMDTAQTDVSQDTIFQRTHSVLQRVMDPTVTNALKPARGIVVATKRAITRMDTAQTDVSQDTILLRTHSVLQSVPAILEIIVPRDVTVGTIAKHVTFWMDIVPQVVRKVGVVITAVLITTYSSLIALNRQIVGSSVRIFGRSDPAQQSQYLSVYIRNDTRADGNEILIGIINDTSSEIGELIHLKNRTFRYLVVEKSTTSVMAICEIKLYKA</sequence>
<reference evidence="1" key="1">
    <citation type="journal article" date="2019" name="bioRxiv">
        <title>The Genome of the Zebra Mussel, Dreissena polymorpha: A Resource for Invasive Species Research.</title>
        <authorList>
            <person name="McCartney M.A."/>
            <person name="Auch B."/>
            <person name="Kono T."/>
            <person name="Mallez S."/>
            <person name="Zhang Y."/>
            <person name="Obille A."/>
            <person name="Becker A."/>
            <person name="Abrahante J.E."/>
            <person name="Garbe J."/>
            <person name="Badalamenti J.P."/>
            <person name="Herman A."/>
            <person name="Mangelson H."/>
            <person name="Liachko I."/>
            <person name="Sullivan S."/>
            <person name="Sone E.D."/>
            <person name="Koren S."/>
            <person name="Silverstein K.A.T."/>
            <person name="Beckman K.B."/>
            <person name="Gohl D.M."/>
        </authorList>
    </citation>
    <scope>NUCLEOTIDE SEQUENCE</scope>
    <source>
        <strain evidence="1">Duluth1</strain>
        <tissue evidence="1">Whole animal</tissue>
    </source>
</reference>
<dbReference type="EMBL" id="JAIWYP010000003">
    <property type="protein sequence ID" value="KAH3857859.1"/>
    <property type="molecule type" value="Genomic_DNA"/>
</dbReference>
<feature type="non-terminal residue" evidence="1">
    <location>
        <position position="1"/>
    </location>
</feature>
<feature type="non-terminal residue" evidence="1">
    <location>
        <position position="274"/>
    </location>
</feature>
<evidence type="ECO:0000313" key="2">
    <source>
        <dbReference type="Proteomes" id="UP000828390"/>
    </source>
</evidence>